<dbReference type="InterPro" id="IPR011990">
    <property type="entry name" value="TPR-like_helical_dom_sf"/>
</dbReference>
<organism evidence="5 6">
    <name type="scientific">Piptocephalis cylindrospora</name>
    <dbReference type="NCBI Taxonomy" id="1907219"/>
    <lineage>
        <taxon>Eukaryota</taxon>
        <taxon>Fungi</taxon>
        <taxon>Fungi incertae sedis</taxon>
        <taxon>Zoopagomycota</taxon>
        <taxon>Zoopagomycotina</taxon>
        <taxon>Zoopagomycetes</taxon>
        <taxon>Zoopagales</taxon>
        <taxon>Piptocephalidaceae</taxon>
        <taxon>Piptocephalis</taxon>
    </lineage>
</organism>
<comment type="subcellular location">
    <subcellularLocation>
        <location evidence="1">Nucleus</location>
    </subcellularLocation>
</comment>
<dbReference type="SUPFAM" id="SSF48452">
    <property type="entry name" value="TPR-like"/>
    <property type="match status" value="1"/>
</dbReference>
<feature type="compositionally biased region" description="Basic and acidic residues" evidence="4">
    <location>
        <begin position="38"/>
        <end position="50"/>
    </location>
</feature>
<feature type="region of interest" description="Disordered" evidence="4">
    <location>
        <begin position="17"/>
        <end position="77"/>
    </location>
</feature>
<evidence type="ECO:0000313" key="6">
    <source>
        <dbReference type="Proteomes" id="UP000267251"/>
    </source>
</evidence>
<dbReference type="AlphaFoldDB" id="A0A4V1IYC2"/>
<dbReference type="GO" id="GO:0031048">
    <property type="term" value="P:regulatory ncRNA-mediated heterochromatin formation"/>
    <property type="evidence" value="ECO:0007669"/>
    <property type="project" value="TreeGrafter"/>
</dbReference>
<dbReference type="Gene3D" id="1.25.40.10">
    <property type="entry name" value="Tetratricopeptide repeat domain"/>
    <property type="match status" value="1"/>
</dbReference>
<name>A0A4V1IYC2_9FUNG</name>
<feature type="compositionally biased region" description="Basic and acidic residues" evidence="4">
    <location>
        <begin position="62"/>
        <end position="77"/>
    </location>
</feature>
<dbReference type="InterPro" id="IPR013633">
    <property type="entry name" value="NRDE-2"/>
</dbReference>
<dbReference type="Proteomes" id="UP000267251">
    <property type="component" value="Unassembled WGS sequence"/>
</dbReference>
<dbReference type="OrthoDB" id="297219at2759"/>
<dbReference type="GO" id="GO:1902369">
    <property type="term" value="P:negative regulation of RNA catabolic process"/>
    <property type="evidence" value="ECO:0007669"/>
    <property type="project" value="TreeGrafter"/>
</dbReference>
<dbReference type="PANTHER" id="PTHR13471">
    <property type="entry name" value="TETRATRICOPEPTIDE-LIKE HELICAL"/>
    <property type="match status" value="1"/>
</dbReference>
<keyword evidence="6" id="KW-1185">Reference proteome</keyword>
<dbReference type="GO" id="GO:0071013">
    <property type="term" value="C:catalytic step 2 spliceosome"/>
    <property type="evidence" value="ECO:0007669"/>
    <property type="project" value="TreeGrafter"/>
</dbReference>
<evidence type="ECO:0000256" key="3">
    <source>
        <dbReference type="ARBA" id="ARBA00023242"/>
    </source>
</evidence>
<protein>
    <submittedName>
        <fullName evidence="5">NRDE-2, necessary for RNA interference-domain-containing protein</fullName>
    </submittedName>
</protein>
<evidence type="ECO:0000256" key="2">
    <source>
        <dbReference type="ARBA" id="ARBA00009265"/>
    </source>
</evidence>
<accession>A0A4V1IYC2</accession>
<keyword evidence="3" id="KW-0539">Nucleus</keyword>
<sequence>MGADPSRSKLGSYFSAYAEGSKDSEGKMVTMSGRHPSSPKDDRSSSEQSKHRSSASLPSSHTQKDLMERTKSLEESLARDPHDVHEWLSLVHHQELLVSGGVALEDIPRRKRARLTRTVREIQISVYERALSHNPKSPSLLWSYLECGREVWGSQEVRERWERLLSGQQGLNGLRMWARYLSFCQTDWNSFTVQGVLDAYSRCVSWYTEKCAGRAEEEEELQAEVTYFPVHAIGANDRDILRVLEETWEDESCPVFGEKESLGWCYMMEEEEGGGEDGMSSRARKERKDRVERSLGTFHASSGRKKPSDREFFYSPMDMEGWVRKEEHMDHLFSLPLRGAQEDEETSEDPYRTVLFEDISPFLFFIRSSRGRLALARAMWAFCDLDVVTLDEVQRYDPMAQDVYLNELLDPIISEPSGRVGEPTKKKGIRSPWSYLASKVTLAMALGPGLGSVLPHGVSPLKGHRALEAFTRRALSLMVEGGRIEAIVALETVVVAASLDPAFAYALACRATMAFPENARLYLARFLLGLHLGLESEVRRGLYSVPAHSTFHVHHGLMRAVAEWCVKKEEPEICRRVCVIWASCLDHGSSPSPLNPDQLEQVIVCAQKALGFEVEKLHVSHVSSMEILRARRALALHLPVLLEKGGGDVGVLTSILEFSIGGLEGIRASEIWGRALADGASARDWSEEVVVSWVWMASLELERHSRNGEGFRPKTMWEVLEVALHTFPRHPLLLEAYHQSGVSFMSYRLDCYLLRDCQVREDRPGSVVEDDRQLEWSDRTLFYAMTLWMDLAYPATRSSAPSLEKAVEWVEWALDAQGGNHSPVLWILQARLHAMQYQAHNARKRREIAYSSLFEAIRAVPWCKDVYMLAFTVDFKEIVDPGAVKEIERLMMEKGLRLRLSFP</sequence>
<dbReference type="PANTHER" id="PTHR13471:SF0">
    <property type="entry name" value="NUCLEAR EXOSOME REGULATOR NRDE2"/>
    <property type="match status" value="1"/>
</dbReference>
<evidence type="ECO:0000256" key="1">
    <source>
        <dbReference type="ARBA" id="ARBA00004123"/>
    </source>
</evidence>
<evidence type="ECO:0000256" key="4">
    <source>
        <dbReference type="SAM" id="MobiDB-lite"/>
    </source>
</evidence>
<dbReference type="Pfam" id="PF08424">
    <property type="entry name" value="NRDE-2"/>
    <property type="match status" value="2"/>
</dbReference>
<reference evidence="6" key="1">
    <citation type="journal article" date="2018" name="Nat. Microbiol.">
        <title>Leveraging single-cell genomics to expand the fungal tree of life.</title>
        <authorList>
            <person name="Ahrendt S.R."/>
            <person name="Quandt C.A."/>
            <person name="Ciobanu D."/>
            <person name="Clum A."/>
            <person name="Salamov A."/>
            <person name="Andreopoulos B."/>
            <person name="Cheng J.F."/>
            <person name="Woyke T."/>
            <person name="Pelin A."/>
            <person name="Henrissat B."/>
            <person name="Reynolds N.K."/>
            <person name="Benny G.L."/>
            <person name="Smith M.E."/>
            <person name="James T.Y."/>
            <person name="Grigoriev I.V."/>
        </authorList>
    </citation>
    <scope>NUCLEOTIDE SEQUENCE [LARGE SCALE GENOMIC DNA]</scope>
</reference>
<gene>
    <name evidence="5" type="ORF">BJ684DRAFT_19512</name>
</gene>
<evidence type="ECO:0000313" key="5">
    <source>
        <dbReference type="EMBL" id="RKP14049.1"/>
    </source>
</evidence>
<proteinExistence type="inferred from homology"/>
<feature type="region of interest" description="Disordered" evidence="4">
    <location>
        <begin position="271"/>
        <end position="307"/>
    </location>
</feature>
<comment type="similarity">
    <text evidence="2">Belongs to the NRDE2 family.</text>
</comment>
<dbReference type="EMBL" id="KZ987895">
    <property type="protein sequence ID" value="RKP14049.1"/>
    <property type="molecule type" value="Genomic_DNA"/>
</dbReference>